<evidence type="ECO:0000256" key="10">
    <source>
        <dbReference type="ARBA" id="ARBA00047686"/>
    </source>
</evidence>
<comment type="pathway">
    <text evidence="2 11">Pyrimidine metabolism; dUMP biosynthesis; dUMP from dCTP (dUTP route): step 2/2.</text>
</comment>
<evidence type="ECO:0000256" key="1">
    <source>
        <dbReference type="ARBA" id="ARBA00001946"/>
    </source>
</evidence>
<comment type="function">
    <text evidence="11">Involved in nucleotide metabolism via production of dUMP, the immediate precursor of thymidine nucleotides, and decreases the intracellular concentration of dUTP so that uracil cannot be incorporated into DNA.</text>
</comment>
<keyword evidence="7 11" id="KW-0460">Magnesium</keyword>
<dbReference type="GO" id="GO:0006226">
    <property type="term" value="P:dUMP biosynthetic process"/>
    <property type="evidence" value="ECO:0007669"/>
    <property type="project" value="UniProtKB-UniRule"/>
</dbReference>
<evidence type="ECO:0000256" key="6">
    <source>
        <dbReference type="ARBA" id="ARBA00022801"/>
    </source>
</evidence>
<evidence type="ECO:0000313" key="15">
    <source>
        <dbReference type="Proteomes" id="UP000247498"/>
    </source>
</evidence>
<evidence type="ECO:0000256" key="3">
    <source>
        <dbReference type="ARBA" id="ARBA00006581"/>
    </source>
</evidence>
<protein>
    <recommendedName>
        <fullName evidence="5 11">Deoxyuridine 5'-triphosphate nucleotidohydrolase</fullName>
        <shortName evidence="11">dUTPase</shortName>
        <ecNumber evidence="4 11">3.6.1.23</ecNumber>
    </recommendedName>
    <alternativeName>
        <fullName evidence="9 11">dUTP pyrophosphatase</fullName>
    </alternativeName>
</protein>
<evidence type="ECO:0000256" key="4">
    <source>
        <dbReference type="ARBA" id="ARBA00012379"/>
    </source>
</evidence>
<name>A0A2V0NTR6_9CHLO</name>
<comment type="similarity">
    <text evidence="3 11">Belongs to the dUTPase family.</text>
</comment>
<dbReference type="InterPro" id="IPR029054">
    <property type="entry name" value="dUTPase-like"/>
</dbReference>
<evidence type="ECO:0000256" key="8">
    <source>
        <dbReference type="ARBA" id="ARBA00023080"/>
    </source>
</evidence>
<keyword evidence="8 11" id="KW-0546">Nucleotide metabolism</keyword>
<dbReference type="InterPro" id="IPR036157">
    <property type="entry name" value="dUTPase-like_sf"/>
</dbReference>
<feature type="region of interest" description="Disordered" evidence="12">
    <location>
        <begin position="1"/>
        <end position="59"/>
    </location>
</feature>
<dbReference type="AlphaFoldDB" id="A0A2V0NTR6"/>
<evidence type="ECO:0000313" key="14">
    <source>
        <dbReference type="EMBL" id="GBF88225.1"/>
    </source>
</evidence>
<dbReference type="Proteomes" id="UP000247498">
    <property type="component" value="Unassembled WGS sequence"/>
</dbReference>
<dbReference type="InterPro" id="IPR033704">
    <property type="entry name" value="dUTPase_trimeric"/>
</dbReference>
<dbReference type="Pfam" id="PF00692">
    <property type="entry name" value="dUTPase"/>
    <property type="match status" value="1"/>
</dbReference>
<evidence type="ECO:0000256" key="9">
    <source>
        <dbReference type="ARBA" id="ARBA00030698"/>
    </source>
</evidence>
<dbReference type="Gene3D" id="2.70.40.10">
    <property type="match status" value="1"/>
</dbReference>
<dbReference type="InParanoid" id="A0A2V0NTR6"/>
<evidence type="ECO:0000256" key="5">
    <source>
        <dbReference type="ARBA" id="ARBA00021732"/>
    </source>
</evidence>
<evidence type="ECO:0000256" key="7">
    <source>
        <dbReference type="ARBA" id="ARBA00022842"/>
    </source>
</evidence>
<dbReference type="NCBIfam" id="TIGR00576">
    <property type="entry name" value="dut"/>
    <property type="match status" value="1"/>
</dbReference>
<dbReference type="NCBIfam" id="NF001862">
    <property type="entry name" value="PRK00601.1"/>
    <property type="match status" value="1"/>
</dbReference>
<dbReference type="GO" id="GO:0004170">
    <property type="term" value="F:dUTP diphosphatase activity"/>
    <property type="evidence" value="ECO:0007669"/>
    <property type="project" value="UniProtKB-UniRule"/>
</dbReference>
<feature type="compositionally biased region" description="Basic and acidic residues" evidence="12">
    <location>
        <begin position="38"/>
        <end position="47"/>
    </location>
</feature>
<dbReference type="PANTHER" id="PTHR11241">
    <property type="entry name" value="DEOXYURIDINE 5'-TRIPHOSPHATE NUCLEOTIDOHYDROLASE"/>
    <property type="match status" value="1"/>
</dbReference>
<keyword evidence="15" id="KW-1185">Reference proteome</keyword>
<comment type="caution">
    <text evidence="14">The sequence shown here is derived from an EMBL/GenBank/DDBJ whole genome shotgun (WGS) entry which is preliminary data.</text>
</comment>
<dbReference type="UniPathway" id="UPA00610">
    <property type="reaction ID" value="UER00666"/>
</dbReference>
<dbReference type="OrthoDB" id="10261072at2759"/>
<organism evidence="14 15">
    <name type="scientific">Raphidocelis subcapitata</name>
    <dbReference type="NCBI Taxonomy" id="307507"/>
    <lineage>
        <taxon>Eukaryota</taxon>
        <taxon>Viridiplantae</taxon>
        <taxon>Chlorophyta</taxon>
        <taxon>core chlorophytes</taxon>
        <taxon>Chlorophyceae</taxon>
        <taxon>CS clade</taxon>
        <taxon>Sphaeropleales</taxon>
        <taxon>Selenastraceae</taxon>
        <taxon>Raphidocelis</taxon>
    </lineage>
</organism>
<dbReference type="FunFam" id="2.70.40.10:FF:000004">
    <property type="entry name" value="Deoxyuridine triphosphatase"/>
    <property type="match status" value="1"/>
</dbReference>
<keyword evidence="11" id="KW-0479">Metal-binding</keyword>
<feature type="domain" description="dUTPase-like" evidence="13">
    <location>
        <begin position="48"/>
        <end position="176"/>
    </location>
</feature>
<sequence>MQVLAAHSENVDPSSTAAMEPPAKQARVAPPQPAAAEESFRVQRISDKASLPTRGSAKAAGYDISSAEDTLVPARGKACISTGLRIAVPAGTYGRVAPRSGLAAKHFIDTGAGVVDEDYRGELKVLLFNHSDADFQVRVGDRIAQLVLERIATPEVEEVASLDDTERGAGGFGSTGVAAAQ</sequence>
<keyword evidence="6 11" id="KW-0378">Hydrolase</keyword>
<dbReference type="CDD" id="cd07557">
    <property type="entry name" value="trimeric_dUTPase"/>
    <property type="match status" value="1"/>
</dbReference>
<reference evidence="14 15" key="1">
    <citation type="journal article" date="2018" name="Sci. Rep.">
        <title>Raphidocelis subcapitata (=Pseudokirchneriella subcapitata) provides an insight into genome evolution and environmental adaptations in the Sphaeropleales.</title>
        <authorList>
            <person name="Suzuki S."/>
            <person name="Yamaguchi H."/>
            <person name="Nakajima N."/>
            <person name="Kawachi M."/>
        </authorList>
    </citation>
    <scope>NUCLEOTIDE SEQUENCE [LARGE SCALE GENOMIC DNA]</scope>
    <source>
        <strain evidence="14 15">NIES-35</strain>
    </source>
</reference>
<dbReference type="SUPFAM" id="SSF51283">
    <property type="entry name" value="dUTPase-like"/>
    <property type="match status" value="1"/>
</dbReference>
<comment type="cofactor">
    <cofactor evidence="1 11">
        <name>Mg(2+)</name>
        <dbReference type="ChEBI" id="CHEBI:18420"/>
    </cofactor>
</comment>
<comment type="catalytic activity">
    <reaction evidence="10 11">
        <text>dUTP + H2O = dUMP + diphosphate + H(+)</text>
        <dbReference type="Rhea" id="RHEA:10248"/>
        <dbReference type="ChEBI" id="CHEBI:15377"/>
        <dbReference type="ChEBI" id="CHEBI:15378"/>
        <dbReference type="ChEBI" id="CHEBI:33019"/>
        <dbReference type="ChEBI" id="CHEBI:61555"/>
        <dbReference type="ChEBI" id="CHEBI:246422"/>
        <dbReference type="EC" id="3.6.1.23"/>
    </reaction>
</comment>
<dbReference type="PANTHER" id="PTHR11241:SF0">
    <property type="entry name" value="DEOXYURIDINE 5'-TRIPHOSPHATE NUCLEOTIDOHYDROLASE"/>
    <property type="match status" value="1"/>
</dbReference>
<gene>
    <name evidence="14" type="ORF">Rsub_00937</name>
</gene>
<evidence type="ECO:0000256" key="12">
    <source>
        <dbReference type="SAM" id="MobiDB-lite"/>
    </source>
</evidence>
<dbReference type="GO" id="GO:0000287">
    <property type="term" value="F:magnesium ion binding"/>
    <property type="evidence" value="ECO:0007669"/>
    <property type="project" value="UniProtKB-UniRule"/>
</dbReference>
<dbReference type="InterPro" id="IPR008181">
    <property type="entry name" value="dUTPase"/>
</dbReference>
<evidence type="ECO:0000256" key="2">
    <source>
        <dbReference type="ARBA" id="ARBA00005142"/>
    </source>
</evidence>
<accession>A0A2V0NTR6</accession>
<evidence type="ECO:0000259" key="13">
    <source>
        <dbReference type="Pfam" id="PF00692"/>
    </source>
</evidence>
<dbReference type="GO" id="GO:0046081">
    <property type="term" value="P:dUTP catabolic process"/>
    <property type="evidence" value="ECO:0007669"/>
    <property type="project" value="UniProtKB-UniRule"/>
</dbReference>
<evidence type="ECO:0000256" key="11">
    <source>
        <dbReference type="RuleBase" id="RU367024"/>
    </source>
</evidence>
<dbReference type="EC" id="3.6.1.23" evidence="4 11"/>
<dbReference type="EMBL" id="BDRX01000004">
    <property type="protein sequence ID" value="GBF88225.1"/>
    <property type="molecule type" value="Genomic_DNA"/>
</dbReference>
<dbReference type="STRING" id="307507.A0A2V0NTR6"/>
<proteinExistence type="inferred from homology"/>
<dbReference type="FunCoup" id="A0A2V0NTR6">
    <property type="interactions" value="1677"/>
</dbReference>